<evidence type="ECO:0000313" key="2">
    <source>
        <dbReference type="Proteomes" id="UP000256970"/>
    </source>
</evidence>
<accession>A0A383W4L4</accession>
<evidence type="ECO:0000313" key="1">
    <source>
        <dbReference type="EMBL" id="SZX71954.1"/>
    </source>
</evidence>
<dbReference type="EMBL" id="FNXT01001090">
    <property type="protein sequence ID" value="SZX71954.1"/>
    <property type="molecule type" value="Genomic_DNA"/>
</dbReference>
<dbReference type="AlphaFoldDB" id="A0A383W4L4"/>
<dbReference type="Proteomes" id="UP000256970">
    <property type="component" value="Unassembled WGS sequence"/>
</dbReference>
<gene>
    <name evidence="1" type="ORF">BQ4739_LOCUS12056</name>
</gene>
<organism evidence="1 2">
    <name type="scientific">Tetradesmus obliquus</name>
    <name type="common">Green alga</name>
    <name type="synonym">Acutodesmus obliquus</name>
    <dbReference type="NCBI Taxonomy" id="3088"/>
    <lineage>
        <taxon>Eukaryota</taxon>
        <taxon>Viridiplantae</taxon>
        <taxon>Chlorophyta</taxon>
        <taxon>core chlorophytes</taxon>
        <taxon>Chlorophyceae</taxon>
        <taxon>CS clade</taxon>
        <taxon>Sphaeropleales</taxon>
        <taxon>Scenedesmaceae</taxon>
        <taxon>Tetradesmus</taxon>
    </lineage>
</organism>
<sequence>MVGSYRQRARQATGSLEPSFQFRFSCITGTAGAGQLRLRGRSRASWVGRAMWCSRSAAAAETGAAAAAAAAVVGTAAAAAVTLVMAADGLQDAAAGSR</sequence>
<protein>
    <submittedName>
        <fullName evidence="1">Uncharacterized protein</fullName>
    </submittedName>
</protein>
<name>A0A383W4L4_TETOB</name>
<keyword evidence="2" id="KW-1185">Reference proteome</keyword>
<reference evidence="1 2" key="1">
    <citation type="submission" date="2016-10" db="EMBL/GenBank/DDBJ databases">
        <authorList>
            <person name="Cai Z."/>
        </authorList>
    </citation>
    <scope>NUCLEOTIDE SEQUENCE [LARGE SCALE GENOMIC DNA]</scope>
</reference>
<proteinExistence type="predicted"/>